<accession>A0A0M5MI09</accession>
<dbReference type="KEGG" id="npz:ACX27_26535"/>
<dbReference type="PANTHER" id="PTHR10434">
    <property type="entry name" value="1-ACYL-SN-GLYCEROL-3-PHOSPHATE ACYLTRANSFERASE"/>
    <property type="match status" value="1"/>
</dbReference>
<evidence type="ECO:0000259" key="4">
    <source>
        <dbReference type="SMART" id="SM00563"/>
    </source>
</evidence>
<reference evidence="6" key="1">
    <citation type="submission" date="2015-07" db="EMBL/GenBank/DDBJ databases">
        <title>Genome Of Nitrogen-Fixing Cyanobacterium Nostoc piscinale CENA21 From Solimoes/Amazon River Floodplain Sediments And Comparative Genomics To Uncover Biosynthetic Natural Products Potential.</title>
        <authorList>
            <person name="Leao T.F."/>
            <person name="Leao P.N."/>
            <person name="Guimaraes P.I."/>
            <person name="de Melo A.G.C."/>
            <person name="Ramos R.T.J."/>
            <person name="Silva A."/>
            <person name="Fiore M.F."/>
            <person name="Schneider M.P.C."/>
        </authorList>
    </citation>
    <scope>NUCLEOTIDE SEQUENCE [LARGE SCALE GENOMIC DNA]</scope>
    <source>
        <strain evidence="6">CENA21</strain>
    </source>
</reference>
<dbReference type="AlphaFoldDB" id="A0A0M5MI09"/>
<dbReference type="SUPFAM" id="SSF69593">
    <property type="entry name" value="Glycerol-3-phosphate (1)-acyltransferase"/>
    <property type="match status" value="1"/>
</dbReference>
<gene>
    <name evidence="5" type="ORF">ACX27_26535</name>
</gene>
<name>A0A0M5MI09_9NOSO</name>
<dbReference type="GO" id="GO:0006654">
    <property type="term" value="P:phosphatidic acid biosynthetic process"/>
    <property type="evidence" value="ECO:0007669"/>
    <property type="project" value="TreeGrafter"/>
</dbReference>
<protein>
    <submittedName>
        <fullName evidence="5">Glycerol acyltransferase</fullName>
    </submittedName>
</protein>
<dbReference type="PATRIC" id="fig|224013.5.peg.6353"/>
<keyword evidence="1 5" id="KW-0808">Transferase</keyword>
<dbReference type="Proteomes" id="UP000062645">
    <property type="component" value="Chromosome"/>
</dbReference>
<dbReference type="SMART" id="SM00563">
    <property type="entry name" value="PlsC"/>
    <property type="match status" value="1"/>
</dbReference>
<evidence type="ECO:0000256" key="2">
    <source>
        <dbReference type="ARBA" id="ARBA00023315"/>
    </source>
</evidence>
<evidence type="ECO:0000256" key="1">
    <source>
        <dbReference type="ARBA" id="ARBA00022679"/>
    </source>
</evidence>
<feature type="domain" description="Phospholipid/glycerol acyltransferase" evidence="4">
    <location>
        <begin position="70"/>
        <end position="192"/>
    </location>
</feature>
<feature type="compositionally biased region" description="Polar residues" evidence="3">
    <location>
        <begin position="7"/>
        <end position="25"/>
    </location>
</feature>
<keyword evidence="2 5" id="KW-0012">Acyltransferase</keyword>
<reference evidence="5 6" key="2">
    <citation type="journal article" date="2016" name="Genome Announc.">
        <title>Draft Genome Sequence of the N2-Fixing Cyanobacterium Nostoc piscinale CENA21, Isolated from the Brazilian Amazon Floodplain.</title>
        <authorList>
            <person name="Leao T."/>
            <person name="Guimaraes P.I."/>
            <person name="de Melo A.G."/>
            <person name="Ramos R.T."/>
            <person name="Leao P.N."/>
            <person name="Silva A."/>
            <person name="Fiore M.F."/>
            <person name="Schneider M.P."/>
        </authorList>
    </citation>
    <scope>NUCLEOTIDE SEQUENCE [LARGE SCALE GENOMIC DNA]</scope>
    <source>
        <strain evidence="5 6">CENA21</strain>
    </source>
</reference>
<sequence length="256" mass="28290">MIKLDFSQDTQQLKPTSQKSLNHQVADTTSQVSPLLGPIAYHLGRHLLLPLFFGRITITGQHNVPTTGPIILAPTHRSRWDALIVPYATSLITGADLRFMVTITECQGVQGWFVRRLGGFPVDPQHPTISTLRHGVSLLEQRKTLVIFPEGGIFRDGKVHTLKPGIARLSLTAEMNHPGLGVKIVPMSINYSEPYPNWGTDVHINIGNPINVAEYTNGLVKQNAKRMTDELAKALQSLNHQEAEVTNGQWSMVNGQ</sequence>
<dbReference type="Pfam" id="PF01553">
    <property type="entry name" value="Acyltransferase"/>
    <property type="match status" value="1"/>
</dbReference>
<evidence type="ECO:0000313" key="5">
    <source>
        <dbReference type="EMBL" id="ALF55592.1"/>
    </source>
</evidence>
<dbReference type="RefSeq" id="WP_062296889.1">
    <property type="nucleotide sequence ID" value="NZ_CP012036.1"/>
</dbReference>
<keyword evidence="6" id="KW-1185">Reference proteome</keyword>
<dbReference type="GO" id="GO:0003841">
    <property type="term" value="F:1-acylglycerol-3-phosphate O-acyltransferase activity"/>
    <property type="evidence" value="ECO:0007669"/>
    <property type="project" value="TreeGrafter"/>
</dbReference>
<organism evidence="5 6">
    <name type="scientific">Nostoc piscinale CENA21</name>
    <dbReference type="NCBI Taxonomy" id="224013"/>
    <lineage>
        <taxon>Bacteria</taxon>
        <taxon>Bacillati</taxon>
        <taxon>Cyanobacteriota</taxon>
        <taxon>Cyanophyceae</taxon>
        <taxon>Nostocales</taxon>
        <taxon>Nostocaceae</taxon>
        <taxon>Nostoc</taxon>
    </lineage>
</organism>
<dbReference type="PANTHER" id="PTHR10434:SF40">
    <property type="entry name" value="1-ACYL-SN-GLYCEROL-3-PHOSPHATE ACYLTRANSFERASE"/>
    <property type="match status" value="1"/>
</dbReference>
<evidence type="ECO:0000256" key="3">
    <source>
        <dbReference type="SAM" id="MobiDB-lite"/>
    </source>
</evidence>
<proteinExistence type="predicted"/>
<dbReference type="InterPro" id="IPR002123">
    <property type="entry name" value="Plipid/glycerol_acylTrfase"/>
</dbReference>
<dbReference type="OrthoDB" id="9803035at2"/>
<feature type="region of interest" description="Disordered" evidence="3">
    <location>
        <begin position="1"/>
        <end position="25"/>
    </location>
</feature>
<dbReference type="EMBL" id="CP012036">
    <property type="protein sequence ID" value="ALF55592.1"/>
    <property type="molecule type" value="Genomic_DNA"/>
</dbReference>
<dbReference type="STRING" id="224013.ACX27_26535"/>
<evidence type="ECO:0000313" key="6">
    <source>
        <dbReference type="Proteomes" id="UP000062645"/>
    </source>
</evidence>